<organism evidence="1 2">
    <name type="scientific">Datura stramonium</name>
    <name type="common">Jimsonweed</name>
    <name type="synonym">Common thornapple</name>
    <dbReference type="NCBI Taxonomy" id="4076"/>
    <lineage>
        <taxon>Eukaryota</taxon>
        <taxon>Viridiplantae</taxon>
        <taxon>Streptophyta</taxon>
        <taxon>Embryophyta</taxon>
        <taxon>Tracheophyta</taxon>
        <taxon>Spermatophyta</taxon>
        <taxon>Magnoliopsida</taxon>
        <taxon>eudicotyledons</taxon>
        <taxon>Gunneridae</taxon>
        <taxon>Pentapetalae</taxon>
        <taxon>asterids</taxon>
        <taxon>lamiids</taxon>
        <taxon>Solanales</taxon>
        <taxon>Solanaceae</taxon>
        <taxon>Solanoideae</taxon>
        <taxon>Datureae</taxon>
        <taxon>Datura</taxon>
    </lineage>
</organism>
<evidence type="ECO:0000313" key="2">
    <source>
        <dbReference type="Proteomes" id="UP000823775"/>
    </source>
</evidence>
<gene>
    <name evidence="1" type="ORF">HAX54_034571</name>
</gene>
<reference evidence="1 2" key="1">
    <citation type="journal article" date="2021" name="BMC Genomics">
        <title>Datura genome reveals duplications of psychoactive alkaloid biosynthetic genes and high mutation rate following tissue culture.</title>
        <authorList>
            <person name="Rajewski A."/>
            <person name="Carter-House D."/>
            <person name="Stajich J."/>
            <person name="Litt A."/>
        </authorList>
    </citation>
    <scope>NUCLEOTIDE SEQUENCE [LARGE SCALE GENOMIC DNA]</scope>
    <source>
        <strain evidence="1">AR-01</strain>
    </source>
</reference>
<protein>
    <submittedName>
        <fullName evidence="1">Uncharacterized protein</fullName>
    </submittedName>
</protein>
<sequence>MVNRPHPYHYREDGSEKKFELNYFMNEPRDTYLHAVEISDTNGRSSRTLIAIKEPTTTISFLYGRNVILKLRKNFILEAWTKIRDRDLALLSAYHASSLKDKVQAIIEDIDGKDVDISPLKNLLESFFELATSYDQKGVEEVESKVSTAKEEYHRCVNVFLETSNASDDVEERNEASRLPFKI</sequence>
<comment type="caution">
    <text evidence="1">The sequence shown here is derived from an EMBL/GenBank/DDBJ whole genome shotgun (WGS) entry which is preliminary data.</text>
</comment>
<accession>A0ABS8SEM5</accession>
<dbReference type="EMBL" id="JACEIK010000447">
    <property type="protein sequence ID" value="MCD7457234.1"/>
    <property type="molecule type" value="Genomic_DNA"/>
</dbReference>
<name>A0ABS8SEM5_DATST</name>
<dbReference type="Proteomes" id="UP000823775">
    <property type="component" value="Unassembled WGS sequence"/>
</dbReference>
<evidence type="ECO:0000313" key="1">
    <source>
        <dbReference type="EMBL" id="MCD7457234.1"/>
    </source>
</evidence>
<proteinExistence type="predicted"/>
<keyword evidence="2" id="KW-1185">Reference proteome</keyword>